<dbReference type="RefSeq" id="WP_133263697.1">
    <property type="nucleotide sequence ID" value="NZ_SJCY01000014.1"/>
</dbReference>
<evidence type="ECO:0000313" key="1">
    <source>
        <dbReference type="EMBL" id="TDG35040.1"/>
    </source>
</evidence>
<proteinExistence type="predicted"/>
<name>A0A4R5MHL7_9SPHI</name>
<dbReference type="EMBL" id="SJCY01000014">
    <property type="protein sequence ID" value="TDG35040.1"/>
    <property type="molecule type" value="Genomic_DNA"/>
</dbReference>
<protein>
    <submittedName>
        <fullName evidence="1">Uncharacterized protein</fullName>
    </submittedName>
</protein>
<dbReference type="Proteomes" id="UP000295668">
    <property type="component" value="Unassembled WGS sequence"/>
</dbReference>
<reference evidence="1 2" key="1">
    <citation type="submission" date="2019-02" db="EMBL/GenBank/DDBJ databases">
        <title>Pedobacter sp. nov., a novel speices isolated from soil of pinguins habitat in Antarcitica.</title>
        <authorList>
            <person name="He R.-H."/>
        </authorList>
    </citation>
    <scope>NUCLEOTIDE SEQUENCE [LARGE SCALE GENOMIC DNA]</scope>
    <source>
        <strain evidence="1 2">E01020</strain>
    </source>
</reference>
<evidence type="ECO:0000313" key="2">
    <source>
        <dbReference type="Proteomes" id="UP000295668"/>
    </source>
</evidence>
<comment type="caution">
    <text evidence="1">The sequence shown here is derived from an EMBL/GenBank/DDBJ whole genome shotgun (WGS) entry which is preliminary data.</text>
</comment>
<dbReference type="AlphaFoldDB" id="A0A4R5MHL7"/>
<keyword evidence="2" id="KW-1185">Reference proteome</keyword>
<organism evidence="1 2">
    <name type="scientific">Pedobacter changchengzhani</name>
    <dbReference type="NCBI Taxonomy" id="2529274"/>
    <lineage>
        <taxon>Bacteria</taxon>
        <taxon>Pseudomonadati</taxon>
        <taxon>Bacteroidota</taxon>
        <taxon>Sphingobacteriia</taxon>
        <taxon>Sphingobacteriales</taxon>
        <taxon>Sphingobacteriaceae</taxon>
        <taxon>Pedobacter</taxon>
    </lineage>
</organism>
<sequence>MGYTKDSLLYGKLKISFYSDSTFKLNFDVPFLFGSSGKWLAGGRDVEDWNRMYYKSWKFPDEDYQGNQFSGVWTQDSIFYINGATPKDNQDFIQEIYFKKIKQPF</sequence>
<dbReference type="OrthoDB" id="1069251at2"/>
<gene>
    <name evidence="1" type="ORF">EZJ43_15850</name>
</gene>
<accession>A0A4R5MHL7</accession>